<evidence type="ECO:0000313" key="1">
    <source>
        <dbReference type="EMBL" id="GAA52241.1"/>
    </source>
</evidence>
<protein>
    <submittedName>
        <fullName evidence="1">Uncharacterized protein</fullName>
    </submittedName>
</protein>
<keyword evidence="2" id="KW-1185">Reference proteome</keyword>
<reference key="2">
    <citation type="submission" date="2011-10" db="EMBL/GenBank/DDBJ databases">
        <title>The genome and transcriptome sequence of Clonorchis sinensis provide insights into the carcinogenic liver fluke.</title>
        <authorList>
            <person name="Wang X."/>
            <person name="Huang Y."/>
            <person name="Chen W."/>
            <person name="Liu H."/>
            <person name="Guo L."/>
            <person name="Chen Y."/>
            <person name="Luo F."/>
            <person name="Zhou W."/>
            <person name="Sun J."/>
            <person name="Mao Q."/>
            <person name="Liang P."/>
            <person name="Zhou C."/>
            <person name="Tian Y."/>
            <person name="Men J."/>
            <person name="Lv X."/>
            <person name="Huang L."/>
            <person name="Zhou J."/>
            <person name="Hu Y."/>
            <person name="Li R."/>
            <person name="Zhang F."/>
            <person name="Lei H."/>
            <person name="Li X."/>
            <person name="Hu X."/>
            <person name="Liang C."/>
            <person name="Xu J."/>
            <person name="Wu Z."/>
            <person name="Yu X."/>
        </authorList>
    </citation>
    <scope>NUCLEOTIDE SEQUENCE</scope>
    <source>
        <strain>Henan</strain>
    </source>
</reference>
<sequence>MCEMCEQTVIFIISIDITVLVFSTGASLPYNHNLIGSLIVKKQIKEDREETNCLLTTIIPRLNVGNVDGTNAARFMLTEDIMSRMGLGISSYLRTLNLKALGKDKSAPRISSKSYGINIVENCYLENRLSQTKLSEFTVSSQVHFHMASDNSLGPNVFGTGGDSSLRFFFQHQALEREQQSDITEHIHNGQFAGKVKVLVDRTQYGRFTGGKNDASLRIATIRNKSLGVIMLRLVNIEDCFICVPHFDKILTSNDLNIKVLVPPPRFRLIIAPMKKLNKNENSGHPVHTPLSIGKLLKSSTFTLTHTETGQPGNPMCESRSTNDTRVFLHETQSSSEILNATQPLHSTHLNQAIKPSWTVRVYPSQSSGRTWNGRALKHWINTSDDARILSCAYLLVLTAHLSKHVGMTAPRQEDDCSNKMATKCAAAGRLMFQLLRHSILVSPKMGETGRGLSKNFQQPNE</sequence>
<dbReference type="Proteomes" id="UP000008909">
    <property type="component" value="Unassembled WGS sequence"/>
</dbReference>
<reference evidence="1" key="1">
    <citation type="journal article" date="2011" name="Genome Biol.">
        <title>The draft genome of the carcinogenic human liver fluke Clonorchis sinensis.</title>
        <authorList>
            <person name="Wang X."/>
            <person name="Chen W."/>
            <person name="Huang Y."/>
            <person name="Sun J."/>
            <person name="Men J."/>
            <person name="Liu H."/>
            <person name="Luo F."/>
            <person name="Guo L."/>
            <person name="Lv X."/>
            <person name="Deng C."/>
            <person name="Zhou C."/>
            <person name="Fan Y."/>
            <person name="Li X."/>
            <person name="Huang L."/>
            <person name="Hu Y."/>
            <person name="Liang C."/>
            <person name="Hu X."/>
            <person name="Xu J."/>
            <person name="Yu X."/>
        </authorList>
    </citation>
    <scope>NUCLEOTIDE SEQUENCE [LARGE SCALE GENOMIC DNA]</scope>
    <source>
        <strain evidence="1">Henan</strain>
    </source>
</reference>
<gene>
    <name evidence="1" type="ORF">CLF_107674</name>
</gene>
<evidence type="ECO:0000313" key="2">
    <source>
        <dbReference type="Proteomes" id="UP000008909"/>
    </source>
</evidence>
<proteinExistence type="predicted"/>
<accession>G7YH08</accession>
<organism evidence="1 2">
    <name type="scientific">Clonorchis sinensis</name>
    <name type="common">Chinese liver fluke</name>
    <dbReference type="NCBI Taxonomy" id="79923"/>
    <lineage>
        <taxon>Eukaryota</taxon>
        <taxon>Metazoa</taxon>
        <taxon>Spiralia</taxon>
        <taxon>Lophotrochozoa</taxon>
        <taxon>Platyhelminthes</taxon>
        <taxon>Trematoda</taxon>
        <taxon>Digenea</taxon>
        <taxon>Opisthorchiida</taxon>
        <taxon>Opisthorchiata</taxon>
        <taxon>Opisthorchiidae</taxon>
        <taxon>Clonorchis</taxon>
    </lineage>
</organism>
<dbReference type="AlphaFoldDB" id="G7YH08"/>
<dbReference type="EMBL" id="DF143261">
    <property type="protein sequence ID" value="GAA52241.1"/>
    <property type="molecule type" value="Genomic_DNA"/>
</dbReference>
<name>G7YH08_CLOSI</name>